<keyword evidence="1" id="KW-1133">Transmembrane helix</keyword>
<evidence type="ECO:0000256" key="1">
    <source>
        <dbReference type="SAM" id="Phobius"/>
    </source>
</evidence>
<proteinExistence type="predicted"/>
<evidence type="ECO:0008006" key="4">
    <source>
        <dbReference type="Google" id="ProtNLM"/>
    </source>
</evidence>
<organism evidence="2 3">
    <name type="scientific">Paraburkholderia dilworthii</name>
    <dbReference type="NCBI Taxonomy" id="948106"/>
    <lineage>
        <taxon>Bacteria</taxon>
        <taxon>Pseudomonadati</taxon>
        <taxon>Pseudomonadota</taxon>
        <taxon>Betaproteobacteria</taxon>
        <taxon>Burkholderiales</taxon>
        <taxon>Burkholderiaceae</taxon>
        <taxon>Paraburkholderia</taxon>
    </lineage>
</organism>
<dbReference type="Proteomes" id="UP001629367">
    <property type="component" value="Unassembled WGS sequence"/>
</dbReference>
<reference evidence="2 3" key="1">
    <citation type="journal article" date="2024" name="Chem. Sci.">
        <title>Discovery of megapolipeptins by genome mining of a Burkholderiales bacteria collection.</title>
        <authorList>
            <person name="Paulo B.S."/>
            <person name="Recchia M.J.J."/>
            <person name="Lee S."/>
            <person name="Fergusson C.H."/>
            <person name="Romanowski S.B."/>
            <person name="Hernandez A."/>
            <person name="Krull N."/>
            <person name="Liu D.Y."/>
            <person name="Cavanagh H."/>
            <person name="Bos A."/>
            <person name="Gray C.A."/>
            <person name="Murphy B.T."/>
            <person name="Linington R.G."/>
            <person name="Eustaquio A.S."/>
        </authorList>
    </citation>
    <scope>NUCLEOTIDE SEQUENCE [LARGE SCALE GENOMIC DNA]</scope>
    <source>
        <strain evidence="2 3">RL17-335-BIF-A</strain>
    </source>
</reference>
<keyword evidence="1" id="KW-0472">Membrane</keyword>
<gene>
    <name evidence="2" type="ORF">PQQ68_24310</name>
</gene>
<comment type="caution">
    <text evidence="2">The sequence shown here is derived from an EMBL/GenBank/DDBJ whole genome shotgun (WGS) entry which is preliminary data.</text>
</comment>
<sequence length="170" mass="19148">MTPNKRRAGTAVEPQVRRRCVAGALFFAPKARHEEAIMNNRRFCYRSLGAAASVLLMLIMSLTPPPALASEEGANASTEVAGQRARFMQDFCGASPEDIAQYKEKLSKILTEASDFDTRWQNGWRRGERDALQLRALQLNSPAEFATRVKNNCERVRWQADNSLRPRPPK</sequence>
<name>A0ABW9DBL6_9BURK</name>
<evidence type="ECO:0000313" key="2">
    <source>
        <dbReference type="EMBL" id="MFM0596156.1"/>
    </source>
</evidence>
<keyword evidence="1" id="KW-0812">Transmembrane</keyword>
<dbReference type="RefSeq" id="WP_408215965.1">
    <property type="nucleotide sequence ID" value="NZ_JAQQBZ010000020.1"/>
</dbReference>
<keyword evidence="3" id="KW-1185">Reference proteome</keyword>
<feature type="transmembrane region" description="Helical" evidence="1">
    <location>
        <begin position="43"/>
        <end position="62"/>
    </location>
</feature>
<dbReference type="EMBL" id="JAQQBZ010000020">
    <property type="protein sequence ID" value="MFM0596156.1"/>
    <property type="molecule type" value="Genomic_DNA"/>
</dbReference>
<evidence type="ECO:0000313" key="3">
    <source>
        <dbReference type="Proteomes" id="UP001629367"/>
    </source>
</evidence>
<accession>A0ABW9DBL6</accession>
<protein>
    <recommendedName>
        <fullName evidence="4">Lysozyme inhibitor LprI N-terminal domain-containing protein</fullName>
    </recommendedName>
</protein>